<organism evidence="3 4">
    <name type="scientific">Aquatica leii</name>
    <dbReference type="NCBI Taxonomy" id="1421715"/>
    <lineage>
        <taxon>Eukaryota</taxon>
        <taxon>Metazoa</taxon>
        <taxon>Ecdysozoa</taxon>
        <taxon>Arthropoda</taxon>
        <taxon>Hexapoda</taxon>
        <taxon>Insecta</taxon>
        <taxon>Pterygota</taxon>
        <taxon>Neoptera</taxon>
        <taxon>Endopterygota</taxon>
        <taxon>Coleoptera</taxon>
        <taxon>Polyphaga</taxon>
        <taxon>Elateriformia</taxon>
        <taxon>Elateroidea</taxon>
        <taxon>Lampyridae</taxon>
        <taxon>Luciolinae</taxon>
        <taxon>Aquatica</taxon>
    </lineage>
</organism>
<reference evidence="4" key="1">
    <citation type="submission" date="2023-01" db="EMBL/GenBank/DDBJ databases">
        <title>Key to firefly adult light organ development and bioluminescence: homeobox transcription factors regulate luciferase expression and transportation to peroxisome.</title>
        <authorList>
            <person name="Fu X."/>
        </authorList>
    </citation>
    <scope>NUCLEOTIDE SEQUENCE [LARGE SCALE GENOMIC DNA]</scope>
</reference>
<evidence type="ECO:0000256" key="1">
    <source>
        <dbReference type="ARBA" id="ARBA00008839"/>
    </source>
</evidence>
<feature type="compositionally biased region" description="Polar residues" evidence="2">
    <location>
        <begin position="239"/>
        <end position="251"/>
    </location>
</feature>
<feature type="region of interest" description="Disordered" evidence="2">
    <location>
        <begin position="387"/>
        <end position="430"/>
    </location>
</feature>
<dbReference type="EMBL" id="JARPUR010000001">
    <property type="protein sequence ID" value="KAK4884160.1"/>
    <property type="molecule type" value="Genomic_DNA"/>
</dbReference>
<dbReference type="GO" id="GO:0023052">
    <property type="term" value="P:signaling"/>
    <property type="evidence" value="ECO:0007669"/>
    <property type="project" value="InterPro"/>
</dbReference>
<accession>A0AAN7SSG0</accession>
<dbReference type="PANTHER" id="PTHR12353:SF31">
    <property type="entry name" value="LD44824P"/>
    <property type="match status" value="1"/>
</dbReference>
<evidence type="ECO:0000313" key="3">
    <source>
        <dbReference type="EMBL" id="KAK4884160.1"/>
    </source>
</evidence>
<dbReference type="GO" id="GO:0060090">
    <property type="term" value="F:molecular adaptor activity"/>
    <property type="evidence" value="ECO:0007669"/>
    <property type="project" value="TreeGrafter"/>
</dbReference>
<feature type="compositionally biased region" description="Basic and acidic residues" evidence="2">
    <location>
        <begin position="217"/>
        <end position="236"/>
    </location>
</feature>
<dbReference type="Pfam" id="PF03359">
    <property type="entry name" value="GKAP"/>
    <property type="match status" value="1"/>
</dbReference>
<proteinExistence type="inferred from homology"/>
<feature type="compositionally biased region" description="Basic and acidic residues" evidence="2">
    <location>
        <begin position="274"/>
        <end position="286"/>
    </location>
</feature>
<feature type="region of interest" description="Disordered" evidence="2">
    <location>
        <begin position="621"/>
        <end position="685"/>
    </location>
</feature>
<feature type="compositionally biased region" description="Basic and acidic residues" evidence="2">
    <location>
        <begin position="648"/>
        <end position="663"/>
    </location>
</feature>
<feature type="compositionally biased region" description="Polar residues" evidence="2">
    <location>
        <begin position="72"/>
        <end position="96"/>
    </location>
</feature>
<dbReference type="GO" id="GO:0098978">
    <property type="term" value="C:glutamatergic synapse"/>
    <property type="evidence" value="ECO:0007669"/>
    <property type="project" value="TreeGrafter"/>
</dbReference>
<feature type="region of interest" description="Disordered" evidence="2">
    <location>
        <begin position="214"/>
        <end position="286"/>
    </location>
</feature>
<evidence type="ECO:0000256" key="2">
    <source>
        <dbReference type="SAM" id="MobiDB-lite"/>
    </source>
</evidence>
<protein>
    <recommendedName>
        <fullName evidence="5">Disks large-associated protein 1</fullName>
    </recommendedName>
</protein>
<feature type="compositionally biased region" description="Basic and acidic residues" evidence="2">
    <location>
        <begin position="389"/>
        <end position="417"/>
    </location>
</feature>
<dbReference type="Proteomes" id="UP001353858">
    <property type="component" value="Unassembled WGS sequence"/>
</dbReference>
<evidence type="ECO:0008006" key="5">
    <source>
        <dbReference type="Google" id="ProtNLM"/>
    </source>
</evidence>
<dbReference type="PANTHER" id="PTHR12353">
    <property type="entry name" value="DISKS LARGE-ASSOCIATED PROTEIN DAP SAP90/PSD-95-ASSOCIATED PROTEIN"/>
    <property type="match status" value="1"/>
</dbReference>
<evidence type="ECO:0000313" key="4">
    <source>
        <dbReference type="Proteomes" id="UP001353858"/>
    </source>
</evidence>
<dbReference type="GO" id="GO:0099572">
    <property type="term" value="C:postsynaptic specialization"/>
    <property type="evidence" value="ECO:0007669"/>
    <property type="project" value="TreeGrafter"/>
</dbReference>
<feature type="compositionally biased region" description="Polar residues" evidence="2">
    <location>
        <begin position="421"/>
        <end position="430"/>
    </location>
</feature>
<gene>
    <name evidence="3" type="ORF">RN001_000431</name>
</gene>
<comment type="similarity">
    <text evidence="1">Belongs to the SAPAP family.</text>
</comment>
<dbReference type="InterPro" id="IPR005026">
    <property type="entry name" value="SAPAP"/>
</dbReference>
<dbReference type="AlphaFoldDB" id="A0AAN7SSG0"/>
<keyword evidence="4" id="KW-1185">Reference proteome</keyword>
<feature type="region of interest" description="Disordered" evidence="2">
    <location>
        <begin position="53"/>
        <end position="98"/>
    </location>
</feature>
<comment type="caution">
    <text evidence="3">The sequence shown here is derived from an EMBL/GenBank/DDBJ whole genome shotgun (WGS) entry which is preliminary data.</text>
</comment>
<sequence length="685" mass="77103">MGKRKRINQFITKWIKSDIPDDRSSVLLLGVTRIPTTPTAARRPCSLPLGTTPFFPQNNPIAQHKSRKNYPSRRNTLTRQHSLKQRGNNFTPSTSQKEIKIKRELRSRSSTLSSSESISTSCDQKCFSDSNDITPTNSYTNSSEFTPGPTMDRSVDSIGACSLDADVSADLTDWSEQSSVGTLRSLSITTPEPQPYLPSYLSLACTVSGYSTTTNYDPERLSRSRDASPNRRHDDLNPASPNKTTPTYNIRNNLLSPPNLVPLPHHKYSPIVPDSHKTKNMEDQVEKREIYTSSRISSSYSQEIKHYTSSVICKDTVDGCVKNGHDIKTRCITLESRSMSNGSGKVLSETYKEYGNGIQQKSFIQQRVERLYGPGALAQGFFISKRQKNMSESEQDRTMPRSPNDKHSKSMSDKLLDDVNDSNLRTSASSPTLPVMRHLRPEFRAQLPLVSPKKVHDITLPKSQTIPILSDEKKLNGHSTGVIKTNGMEPSLLQEDDAVKDGHYFLRILEKESVRLLTMADQIEKELDEKSMSEEVKGKLRSASGKARLLTSQKMQQFRGLCTNNLTQKAGEAFPTTNEDLQGFWDMVLLQVDQVDELFKEIDKLRANNWVEIEPVIQPDQIPNGNVPKSRKSARLPRPAGNVNSAASKEREAKRKQLIEERRKAMRQQKQTSKENIEIFVPESS</sequence>
<name>A0AAN7SSG0_9COLE</name>